<keyword evidence="3" id="KW-1185">Reference proteome</keyword>
<keyword evidence="2" id="KW-0547">Nucleotide-binding</keyword>
<dbReference type="GO" id="GO:0005524">
    <property type="term" value="F:ATP binding"/>
    <property type="evidence" value="ECO:0007669"/>
    <property type="project" value="UniProtKB-KW"/>
</dbReference>
<proteinExistence type="predicted"/>
<organism evidence="2 3">
    <name type="scientific">Dictyobacter formicarum</name>
    <dbReference type="NCBI Taxonomy" id="2778368"/>
    <lineage>
        <taxon>Bacteria</taxon>
        <taxon>Bacillati</taxon>
        <taxon>Chloroflexota</taxon>
        <taxon>Ktedonobacteria</taxon>
        <taxon>Ktedonobacterales</taxon>
        <taxon>Dictyobacteraceae</taxon>
        <taxon>Dictyobacter</taxon>
    </lineage>
</organism>
<dbReference type="InterPro" id="IPR002586">
    <property type="entry name" value="CobQ/CobB/MinD/ParA_Nub-bd_dom"/>
</dbReference>
<protein>
    <submittedName>
        <fullName evidence="2">ATP-binding protein</fullName>
    </submittedName>
</protein>
<evidence type="ECO:0000313" key="3">
    <source>
        <dbReference type="Proteomes" id="UP000635565"/>
    </source>
</evidence>
<gene>
    <name evidence="2" type="ORF">KSZ_20880</name>
</gene>
<dbReference type="Gene3D" id="3.40.50.300">
    <property type="entry name" value="P-loop containing nucleotide triphosphate hydrolases"/>
    <property type="match status" value="1"/>
</dbReference>
<dbReference type="Pfam" id="PF01656">
    <property type="entry name" value="CbiA"/>
    <property type="match status" value="1"/>
</dbReference>
<feature type="domain" description="CobQ/CobB/MinD/ParA nucleotide binding" evidence="1">
    <location>
        <begin position="12"/>
        <end position="155"/>
    </location>
</feature>
<dbReference type="PANTHER" id="PTHR43384:SF15">
    <property type="entry name" value="ATP-BINDING PROTEIN"/>
    <property type="match status" value="1"/>
</dbReference>
<dbReference type="EMBL" id="BNJJ01000005">
    <property type="protein sequence ID" value="GHO84082.1"/>
    <property type="molecule type" value="Genomic_DNA"/>
</dbReference>
<name>A0ABQ3VDT9_9CHLR</name>
<dbReference type="Proteomes" id="UP000635565">
    <property type="component" value="Unassembled WGS sequence"/>
</dbReference>
<dbReference type="InterPro" id="IPR027417">
    <property type="entry name" value="P-loop_NTPase"/>
</dbReference>
<sequence>MEKDGMKVAFVGKGGSGKTTLSALFSRYLAAHALPVVAFDADINQHLGEALGMSEEEAAQMPPLGLNLERIKDYLRGSNPYIRSTALMAKTTPPGQGSRLWHVRENNPLLAHFARDVQGVTLLATGPFSEDDLGLKCYHSKVGAVELLLNHCIDDPDEYVIVDMTAGADSFASGLFTRFDMTFLVVEPTRKSLGVYHQYKGYTRDYDVSLKVIGNKIEQEDDLHFLQDQLGDALLTSFSRSDYIRALEKGNIQPITQLEPHNTSALADMRQQVMRCEQNWERFYQQAVVFHRKNAFSWLNSSLGEDVSTQIDPDFSLATVVQQHRHQLVNK</sequence>
<accession>A0ABQ3VDT9</accession>
<reference evidence="2 3" key="1">
    <citation type="journal article" date="2021" name="Int. J. Syst. Evol. Microbiol.">
        <title>Reticulibacter mediterranei gen. nov., sp. nov., within the new family Reticulibacteraceae fam. nov., and Ktedonospora formicarum gen. nov., sp. nov., Ktedonobacter robiniae sp. nov., Dictyobacter formicarum sp. nov. and Dictyobacter arantiisoli sp. nov., belonging to the class Ktedonobacteria.</title>
        <authorList>
            <person name="Yabe S."/>
            <person name="Zheng Y."/>
            <person name="Wang C.M."/>
            <person name="Sakai Y."/>
            <person name="Abe K."/>
            <person name="Yokota A."/>
            <person name="Donadio S."/>
            <person name="Cavaletti L."/>
            <person name="Monciardini P."/>
        </authorList>
    </citation>
    <scope>NUCLEOTIDE SEQUENCE [LARGE SCALE GENOMIC DNA]</scope>
    <source>
        <strain evidence="2 3">SOSP1-9</strain>
    </source>
</reference>
<evidence type="ECO:0000313" key="2">
    <source>
        <dbReference type="EMBL" id="GHO84082.1"/>
    </source>
</evidence>
<dbReference type="PANTHER" id="PTHR43384">
    <property type="entry name" value="SEPTUM SITE-DETERMINING PROTEIN MIND HOMOLOG, CHLOROPLASTIC-RELATED"/>
    <property type="match status" value="1"/>
</dbReference>
<evidence type="ECO:0000259" key="1">
    <source>
        <dbReference type="Pfam" id="PF01656"/>
    </source>
</evidence>
<dbReference type="InterPro" id="IPR050625">
    <property type="entry name" value="ParA/MinD_ATPase"/>
</dbReference>
<comment type="caution">
    <text evidence="2">The sequence shown here is derived from an EMBL/GenBank/DDBJ whole genome shotgun (WGS) entry which is preliminary data.</text>
</comment>
<dbReference type="SUPFAM" id="SSF52540">
    <property type="entry name" value="P-loop containing nucleoside triphosphate hydrolases"/>
    <property type="match status" value="1"/>
</dbReference>
<keyword evidence="2" id="KW-0067">ATP-binding</keyword>